<feature type="non-terminal residue" evidence="2">
    <location>
        <position position="1"/>
    </location>
</feature>
<feature type="region of interest" description="Disordered" evidence="1">
    <location>
        <begin position="63"/>
        <end position="93"/>
    </location>
</feature>
<evidence type="ECO:0000313" key="3">
    <source>
        <dbReference type="Proteomes" id="UP000007374"/>
    </source>
</evidence>
<evidence type="ECO:0000313" key="2">
    <source>
        <dbReference type="EMBL" id="EKF39922.1"/>
    </source>
</evidence>
<reference evidence="2 3" key="1">
    <citation type="journal article" date="2012" name="J. Bacteriol.">
        <title>Genome Sequence of Nitratireductor indicus Type Strain C115.</title>
        <authorList>
            <person name="Lai Q."/>
            <person name="Li G."/>
            <person name="Yu Z."/>
            <person name="Shao Z."/>
        </authorList>
    </citation>
    <scope>NUCLEOTIDE SEQUENCE [LARGE SCALE GENOMIC DNA]</scope>
    <source>
        <strain evidence="2 3">C115</strain>
    </source>
</reference>
<gene>
    <name evidence="2" type="ORF">NA8A_23359</name>
</gene>
<accession>K2PFX7</accession>
<protein>
    <recommendedName>
        <fullName evidence="4">HNH domain-containing protein</fullName>
    </recommendedName>
</protein>
<dbReference type="AlphaFoldDB" id="K2PFX7"/>
<keyword evidence="3" id="KW-1185">Reference proteome</keyword>
<proteinExistence type="predicted"/>
<name>K2PFX7_9HYPH</name>
<evidence type="ECO:0000256" key="1">
    <source>
        <dbReference type="SAM" id="MobiDB-lite"/>
    </source>
</evidence>
<dbReference type="Proteomes" id="UP000007374">
    <property type="component" value="Unassembled WGS sequence"/>
</dbReference>
<evidence type="ECO:0008006" key="4">
    <source>
        <dbReference type="Google" id="ProtNLM"/>
    </source>
</evidence>
<organism evidence="2 3">
    <name type="scientific">Nitratireductor indicus C115</name>
    <dbReference type="NCBI Taxonomy" id="1231190"/>
    <lineage>
        <taxon>Bacteria</taxon>
        <taxon>Pseudomonadati</taxon>
        <taxon>Pseudomonadota</taxon>
        <taxon>Alphaproteobacteria</taxon>
        <taxon>Hyphomicrobiales</taxon>
        <taxon>Phyllobacteriaceae</taxon>
        <taxon>Nitratireductor</taxon>
    </lineage>
</organism>
<sequence length="93" mass="10296">SRVRDAQLAAKPVCEWCFKRGIITKATVCHHVDKASKESPATFYAGPFESLCAPCHDRDAQSEERMGYSTEIGADGWPVDERHPANSQRCAKS</sequence>
<dbReference type="eggNOG" id="COG1403">
    <property type="taxonomic scope" value="Bacteria"/>
</dbReference>
<comment type="caution">
    <text evidence="2">The sequence shown here is derived from an EMBL/GenBank/DDBJ whole genome shotgun (WGS) entry which is preliminary data.</text>
</comment>
<dbReference type="EMBL" id="AMSI01000033">
    <property type="protein sequence ID" value="EKF39922.1"/>
    <property type="molecule type" value="Genomic_DNA"/>
</dbReference>